<dbReference type="GO" id="GO:0030897">
    <property type="term" value="C:HOPS complex"/>
    <property type="evidence" value="ECO:0007669"/>
    <property type="project" value="TreeGrafter"/>
</dbReference>
<dbReference type="Proteomes" id="UP000054776">
    <property type="component" value="Unassembled WGS sequence"/>
</dbReference>
<dbReference type="GO" id="GO:0008270">
    <property type="term" value="F:zinc ion binding"/>
    <property type="evidence" value="ECO:0007669"/>
    <property type="project" value="UniProtKB-KW"/>
</dbReference>
<protein>
    <recommendedName>
        <fullName evidence="6">Mediator of RNA polymerase II transcription subunit 30</fullName>
    </recommendedName>
    <alternativeName>
        <fullName evidence="19">Mediator complex subunit 30</fullName>
    </alternativeName>
</protein>
<dbReference type="PROSITE" id="PS50089">
    <property type="entry name" value="ZF_RING_2"/>
    <property type="match status" value="1"/>
</dbReference>
<dbReference type="Pfam" id="PF10184">
    <property type="entry name" value="DUF2358"/>
    <property type="match status" value="1"/>
</dbReference>
<keyword evidence="8" id="KW-0479">Metal-binding</keyword>
<sequence length="1887" mass="215965">MTSKTGRMLSRLGTHRPITGAQSTQRIFSKATQNRNSTLQRTAELKLSGCHYEGSCKIYTSKQPKCTDINANYVRALNFYTFKMSQQNQNSFIQTFPLPPRPLNSNGNNLDANYGYPQGIGQSSVSSPIQSLVNSFGSRREVPSPSPASVSESTNVAPGKTTQADESQQEHHAEREAWSAQGSKAFTVNPFFAFSMSQILQSNDESGPLALCIIGRDFTREVINRTCDICGALKSLQLPTAPEAVKQHQDKLQRINESLKQVNIILERLEVIDRKIADYRKELLPADAEDHLKVLIFLNLCSIVCNYQFFQDLVTYDGKNEWLRKLTEERKSREVFTQTKQQYDEVKKELEKHAPSCSARSFNFCSLKLTQFDPREFGLCLKPYIANSDDIHIPFRRPFFSCTNSLIYPDYNSYFIPIIRNLSSKKSKNDSVSESLVKRRVSFNFSAVYSQVVNQSSSTEKSPTHYFERGKPNWDQLQHVIYRLSETVPTFFLRRLDYTFYSDDVLFLNRICGSEVKGLRNYWLHLATLSVLSRIPCPYIEMKVLNCMPIVEEGSVHLRWRVLYLTVPEFLYVVVRERSADIETLRKNARWFDGFSHFYVGSDGLVYKHVADRVMRDPEEIAANSKRVGLLNRLLGSSARSPIWKQFNLDKEKKNLVDSYGLSIQLILATLAFASLIVKRLLEPKQTRRPWTIWFFDTSKQAVGSSVIHAMNIFLAGVFRGDPCTWYFVSFLLDSTLGLLIIYTGVKLVTAVASCRKDWSTLRFGEYGDPPQCRPWLHQCLAFVILSVIEKFFVTLLLLMRFWKSVREIALSPIRNPKVEVTLVILVFPFLINTIMFWVVDNFTMKRRAVSKKFNSNNSNNLIITNNGSSSSGIRRVHDESAVKLLDEYDNNSQQNDALTLFPADNILQHRNSSALAGIFVFFIHFNSDRESSTIIMASSLFQSWRRLVFFDRQLIADVENADESFTEFKDLNIACVAWKSNRVFIGEVVGGVHMYDKDFNDTYFKAYKVNLSLLYCPRSSDSLVSIGEDDNGVNPYLKVWLLDKLDKQGKPFAVRCSKTSPGNRPVKVTSVAVDSSGQLMVVGFEDSSILLYRGDVCKEKQPKSQLIRDGSTCASEGSIVGMELCDHSSQAVILYVVTTRFTFSFTISFKEKDITKTVLEMEGLHMRRCWALAGEELKNQFVVARNMGFYFYQPEEKGGCQIFRGNKKILLSHGPYLIVVSELSVNNEINDDKVTLTVYDMQNSFIAYEASFPDISEVFIAWNFIFILCMESGKLFRLKEMSIESQLDILFRKNLFDLAIKVSERNNVSKRELSNIYQFYGDYFYKKRDYSNALKQYMRTIGTLDTSYVIRKLLDAHRIENLAEYLEAVFHAKLGTVDHSNVLLSCYIKMNAIDKINSFIQNKETVAPLDVEAAVKLFRKFGLYRQAAFLTKRHGYPKRCLDLLVSDLKDFKQAINYISSLESDVIAEFFTRYSKLLLENVPEETMALLGENCSVVLRLIAHPDRLEAFLEQSLMVITFHCSSFSYSVFTRLVDCYSAICEQANKVDVKLYNLLLYAYLRRYSSTTENNAAKEQISRKIDQLLKNISSDNQSLLEALRFCYQWAYHPGILYLLERQKMYSHLLKHHMFLKDYDSVISACLKYGDRKSGDRTLWSFALQYFSEDPTISEEYVKKLLTSSELTGDVHPMLAVQTLAKSKTLTFACVKVGSCGGHLSACFVDFLSHWVDKESQSIEMDEQDSLRLCNEIKRTEAIIDDIQKNPQIFQMSKCTACDIILETPTVHFLCKHSYHQHCFENYAESEAECPVCLLDKKRFQNQCKTDSSTSSEALNHSFKEELLNTNNVIGTLTSYFGKTLFPDKDADAENCEIHQQDTSKSVQSLNPFEATT</sequence>
<evidence type="ECO:0000256" key="8">
    <source>
        <dbReference type="ARBA" id="ARBA00022723"/>
    </source>
</evidence>
<comment type="similarity">
    <text evidence="4">Belongs to the VPS11 family.</text>
</comment>
<evidence type="ECO:0000256" key="2">
    <source>
        <dbReference type="ARBA" id="ARBA00004371"/>
    </source>
</evidence>
<organism evidence="25 26">
    <name type="scientific">Trichinella spiralis</name>
    <name type="common">Trichina worm</name>
    <dbReference type="NCBI Taxonomy" id="6334"/>
    <lineage>
        <taxon>Eukaryota</taxon>
        <taxon>Metazoa</taxon>
        <taxon>Ecdysozoa</taxon>
        <taxon>Nematoda</taxon>
        <taxon>Enoplea</taxon>
        <taxon>Dorylaimia</taxon>
        <taxon>Trichinellida</taxon>
        <taxon>Trichinellidae</taxon>
        <taxon>Trichinella</taxon>
    </lineage>
</organism>
<comment type="caution">
    <text evidence="25">The sequence shown here is derived from an EMBL/GenBank/DDBJ whole genome shotgun (WGS) entry which is preliminary data.</text>
</comment>
<dbReference type="EMBL" id="JYDH01000204">
    <property type="protein sequence ID" value="KRY28445.1"/>
    <property type="molecule type" value="Genomic_DNA"/>
</dbReference>
<dbReference type="InterPro" id="IPR001841">
    <property type="entry name" value="Znf_RING"/>
</dbReference>
<dbReference type="InterPro" id="IPR022127">
    <property type="entry name" value="STIMATE/YPL162C"/>
</dbReference>
<feature type="compositionally biased region" description="Polar residues" evidence="22">
    <location>
        <begin position="154"/>
        <end position="166"/>
    </location>
</feature>
<dbReference type="GO" id="GO:0007032">
    <property type="term" value="P:endosome organization"/>
    <property type="evidence" value="ECO:0007669"/>
    <property type="project" value="TreeGrafter"/>
</dbReference>
<dbReference type="CDD" id="cd16688">
    <property type="entry name" value="RING-H2_Vps11"/>
    <property type="match status" value="1"/>
</dbReference>
<evidence type="ECO:0000256" key="16">
    <source>
        <dbReference type="ARBA" id="ARBA00023228"/>
    </source>
</evidence>
<feature type="repeat" description="CHCR" evidence="21">
    <location>
        <begin position="1338"/>
        <end position="1490"/>
    </location>
</feature>
<comment type="subcellular location">
    <subcellularLocation>
        <location evidence="3">Late endosome membrane</location>
        <topology evidence="3">Peripheral membrane protein</topology>
        <orientation evidence="3">Cytoplasmic side</orientation>
    </subcellularLocation>
    <subcellularLocation>
        <location evidence="2">Lysosome</location>
    </subcellularLocation>
    <subcellularLocation>
        <location evidence="1">Nucleus</location>
    </subcellularLocation>
</comment>
<feature type="compositionally biased region" description="Basic and acidic residues" evidence="22">
    <location>
        <begin position="168"/>
        <end position="177"/>
    </location>
</feature>
<dbReference type="OrthoDB" id="26184at2759"/>
<feature type="transmembrane region" description="Helical" evidence="23">
    <location>
        <begin position="726"/>
        <end position="746"/>
    </location>
</feature>
<keyword evidence="14" id="KW-0010">Activator</keyword>
<evidence type="ECO:0000256" key="12">
    <source>
        <dbReference type="ARBA" id="ARBA00023015"/>
    </source>
</evidence>
<evidence type="ECO:0000256" key="9">
    <source>
        <dbReference type="ARBA" id="ARBA00022771"/>
    </source>
</evidence>
<evidence type="ECO:0000256" key="13">
    <source>
        <dbReference type="ARBA" id="ARBA00023136"/>
    </source>
</evidence>
<keyword evidence="7" id="KW-0813">Transport</keyword>
<dbReference type="Gene3D" id="3.30.40.10">
    <property type="entry name" value="Zinc/RING finger domain, C3HC4 (zinc finger)"/>
    <property type="match status" value="1"/>
</dbReference>
<dbReference type="Pfam" id="PF12400">
    <property type="entry name" value="STIMATE"/>
    <property type="match status" value="1"/>
</dbReference>
<evidence type="ECO:0000313" key="25">
    <source>
        <dbReference type="EMBL" id="KRY28445.1"/>
    </source>
</evidence>
<proteinExistence type="inferred from homology"/>
<keyword evidence="23" id="KW-1133">Transmembrane helix</keyword>
<dbReference type="InterPro" id="IPR057307">
    <property type="entry name" value="PEP5_VPS11_N"/>
</dbReference>
<evidence type="ECO:0000256" key="6">
    <source>
        <dbReference type="ARBA" id="ARBA00019664"/>
    </source>
</evidence>
<dbReference type="Pfam" id="PF11315">
    <property type="entry name" value="Med30"/>
    <property type="match status" value="1"/>
</dbReference>
<gene>
    <name evidence="25" type="primary">Vps11</name>
    <name evidence="25" type="ORF">T01_9328</name>
</gene>
<keyword evidence="11" id="KW-0653">Protein transport</keyword>
<dbReference type="InterPro" id="IPR013083">
    <property type="entry name" value="Znf_RING/FYVE/PHD"/>
</dbReference>
<evidence type="ECO:0000256" key="23">
    <source>
        <dbReference type="SAM" id="Phobius"/>
    </source>
</evidence>
<dbReference type="GO" id="GO:0005634">
    <property type="term" value="C:nucleus"/>
    <property type="evidence" value="ECO:0007669"/>
    <property type="project" value="UniProtKB-SubCell"/>
</dbReference>
<dbReference type="InterPro" id="IPR000547">
    <property type="entry name" value="Clathrin_H-chain/VPS_repeat"/>
</dbReference>
<dbReference type="InterPro" id="IPR036322">
    <property type="entry name" value="WD40_repeat_dom_sf"/>
</dbReference>
<evidence type="ECO:0000256" key="3">
    <source>
        <dbReference type="ARBA" id="ARBA00004492"/>
    </source>
</evidence>
<keyword evidence="9 20" id="KW-0863">Zinc-finger</keyword>
<evidence type="ECO:0000313" key="26">
    <source>
        <dbReference type="Proteomes" id="UP000054776"/>
    </source>
</evidence>
<dbReference type="InParanoid" id="A0A0V1AUS7"/>
<evidence type="ECO:0000256" key="22">
    <source>
        <dbReference type="SAM" id="MobiDB-lite"/>
    </source>
</evidence>
<dbReference type="PANTHER" id="PTHR23323">
    <property type="entry name" value="VACUOLAR PROTEIN SORTING-ASSOCIATED PROTEIN"/>
    <property type="match status" value="1"/>
</dbReference>
<dbReference type="SUPFAM" id="SSF50978">
    <property type="entry name" value="WD40 repeat-like"/>
    <property type="match status" value="1"/>
</dbReference>
<dbReference type="GO" id="GO:0030674">
    <property type="term" value="F:protein-macromolecule adaptor activity"/>
    <property type="evidence" value="ECO:0007669"/>
    <property type="project" value="TreeGrafter"/>
</dbReference>
<keyword evidence="16" id="KW-0458">Lysosome</keyword>
<comment type="similarity">
    <text evidence="5">Belongs to the Mediator complex subunit 30 family.</text>
</comment>
<dbReference type="GO" id="GO:0006904">
    <property type="term" value="P:vesicle docking involved in exocytosis"/>
    <property type="evidence" value="ECO:0007669"/>
    <property type="project" value="TreeGrafter"/>
</dbReference>
<dbReference type="PANTHER" id="PTHR23323:SF24">
    <property type="entry name" value="VACUOLAR PROTEIN SORTING-ASSOCIATED PROTEIN 11 HOMOLOG"/>
    <property type="match status" value="1"/>
</dbReference>
<evidence type="ECO:0000256" key="14">
    <source>
        <dbReference type="ARBA" id="ARBA00023159"/>
    </source>
</evidence>
<evidence type="ECO:0000256" key="1">
    <source>
        <dbReference type="ARBA" id="ARBA00004123"/>
    </source>
</evidence>
<evidence type="ECO:0000256" key="7">
    <source>
        <dbReference type="ARBA" id="ARBA00022448"/>
    </source>
</evidence>
<comment type="function">
    <text evidence="18">Component of the Mediator complex, a coactivator involved in the regulated transcription of nearly all RNA polymerase II-dependent genes. Mediator functions as a bridge to convey information from gene-specific regulatory proteins to the basal RNA polymerase II transcription machinery. Mediator is recruited to promoters by direct interactions with regulatory proteins and serves as a scaffold for the assembly of a functional preinitiation complex with RNA polymerase II and the general transcription factors.</text>
</comment>
<keyword evidence="15" id="KW-0804">Transcription</keyword>
<dbReference type="GO" id="GO:0005764">
    <property type="term" value="C:lysosome"/>
    <property type="evidence" value="ECO:0007669"/>
    <property type="project" value="UniProtKB-SubCell"/>
</dbReference>
<name>A0A0V1AUS7_TRISP</name>
<evidence type="ECO:0000256" key="10">
    <source>
        <dbReference type="ARBA" id="ARBA00022833"/>
    </source>
</evidence>
<dbReference type="SUPFAM" id="SSF57850">
    <property type="entry name" value="RING/U-box"/>
    <property type="match status" value="1"/>
</dbReference>
<feature type="domain" description="RING-type" evidence="24">
    <location>
        <begin position="1769"/>
        <end position="1807"/>
    </location>
</feature>
<evidence type="ECO:0000256" key="4">
    <source>
        <dbReference type="ARBA" id="ARBA00007070"/>
    </source>
</evidence>
<evidence type="ECO:0000256" key="17">
    <source>
        <dbReference type="ARBA" id="ARBA00023242"/>
    </source>
</evidence>
<dbReference type="Pfam" id="PF23356">
    <property type="entry name" value="TPR_PEP5_VPS11"/>
    <property type="match status" value="1"/>
</dbReference>
<evidence type="ECO:0000256" key="15">
    <source>
        <dbReference type="ARBA" id="ARBA00023163"/>
    </source>
</evidence>
<evidence type="ECO:0000256" key="5">
    <source>
        <dbReference type="ARBA" id="ARBA00010606"/>
    </source>
</evidence>
<dbReference type="eggNOG" id="KOG4457">
    <property type="taxonomic scope" value="Eukaryota"/>
</dbReference>
<reference evidence="25 26" key="1">
    <citation type="submission" date="2015-01" db="EMBL/GenBank/DDBJ databases">
        <title>Evolution of Trichinella species and genotypes.</title>
        <authorList>
            <person name="Korhonen P.K."/>
            <person name="Edoardo P."/>
            <person name="Giuseppe L.R."/>
            <person name="Gasser R.B."/>
        </authorList>
    </citation>
    <scope>NUCLEOTIDE SEQUENCE [LARGE SCALE GENOMIC DNA]</scope>
    <source>
        <strain evidence="25">ISS3</strain>
    </source>
</reference>
<keyword evidence="23" id="KW-0812">Transmembrane</keyword>
<feature type="transmembrane region" description="Helical" evidence="23">
    <location>
        <begin position="776"/>
        <end position="800"/>
    </location>
</feature>
<evidence type="ECO:0000259" key="24">
    <source>
        <dbReference type="PROSITE" id="PS50089"/>
    </source>
</evidence>
<keyword evidence="17" id="KW-0539">Nucleus</keyword>
<dbReference type="GO" id="GO:0031902">
    <property type="term" value="C:late endosome membrane"/>
    <property type="evidence" value="ECO:0007669"/>
    <property type="project" value="UniProtKB-SubCell"/>
</dbReference>
<dbReference type="GO" id="GO:0006886">
    <property type="term" value="P:intracellular protein transport"/>
    <property type="evidence" value="ECO:0007669"/>
    <property type="project" value="UniProtKB-UniRule"/>
</dbReference>
<dbReference type="GO" id="GO:0048284">
    <property type="term" value="P:organelle fusion"/>
    <property type="evidence" value="ECO:0007669"/>
    <property type="project" value="TreeGrafter"/>
</dbReference>
<dbReference type="InterPro" id="IPR021019">
    <property type="entry name" value="Mediator_Med30_met"/>
</dbReference>
<dbReference type="STRING" id="6334.A0A0V1AUS7"/>
<evidence type="ECO:0000256" key="21">
    <source>
        <dbReference type="PROSITE-ProRule" id="PRU01006"/>
    </source>
</evidence>
<keyword evidence="26" id="KW-1185">Reference proteome</keyword>
<feature type="non-terminal residue" evidence="25">
    <location>
        <position position="1887"/>
    </location>
</feature>
<keyword evidence="10" id="KW-0862">Zinc</keyword>
<evidence type="ECO:0000256" key="18">
    <source>
        <dbReference type="ARBA" id="ARBA00025687"/>
    </source>
</evidence>
<dbReference type="InterPro" id="IPR057308">
    <property type="entry name" value="CHCR_PEP5_VPS11"/>
</dbReference>
<dbReference type="GO" id="GO:0007033">
    <property type="term" value="P:vacuole organization"/>
    <property type="evidence" value="ECO:0007669"/>
    <property type="project" value="TreeGrafter"/>
</dbReference>
<dbReference type="Pfam" id="PF23341">
    <property type="entry name" value="PEP5_VPS11_N"/>
    <property type="match status" value="1"/>
</dbReference>
<feature type="region of interest" description="Disordered" evidence="22">
    <location>
        <begin position="134"/>
        <end position="179"/>
    </location>
</feature>
<evidence type="ECO:0000256" key="11">
    <source>
        <dbReference type="ARBA" id="ARBA00022927"/>
    </source>
</evidence>
<feature type="region of interest" description="Disordered" evidence="22">
    <location>
        <begin position="1"/>
        <end position="23"/>
    </location>
</feature>
<evidence type="ECO:0000256" key="19">
    <source>
        <dbReference type="ARBA" id="ARBA00031981"/>
    </source>
</evidence>
<dbReference type="PROSITE" id="PS50236">
    <property type="entry name" value="CHCR"/>
    <property type="match status" value="1"/>
</dbReference>
<accession>A0A0V1AUS7</accession>
<keyword evidence="13 23" id="KW-0472">Membrane</keyword>
<keyword evidence="12" id="KW-0805">Transcription regulation</keyword>
<evidence type="ECO:0000256" key="20">
    <source>
        <dbReference type="PROSITE-ProRule" id="PRU00175"/>
    </source>
</evidence>
<feature type="transmembrane region" description="Helical" evidence="23">
    <location>
        <begin position="660"/>
        <end position="682"/>
    </location>
</feature>
<dbReference type="InterPro" id="IPR018790">
    <property type="entry name" value="DUF2358"/>
</dbReference>
<feature type="transmembrane region" description="Helical" evidence="23">
    <location>
        <begin position="821"/>
        <end position="840"/>
    </location>
</feature>